<protein>
    <recommendedName>
        <fullName evidence="1">PDZ domain-containing protein</fullName>
    </recommendedName>
</protein>
<feature type="domain" description="PDZ" evidence="1">
    <location>
        <begin position="307"/>
        <end position="359"/>
    </location>
</feature>
<reference evidence="2" key="1">
    <citation type="submission" date="2019-05" db="EMBL/GenBank/DDBJ databases">
        <title>Annotation for the trematode Fasciolopsis buski.</title>
        <authorList>
            <person name="Choi Y.-J."/>
        </authorList>
    </citation>
    <scope>NUCLEOTIDE SEQUENCE</scope>
    <source>
        <strain evidence="2">HT</strain>
        <tissue evidence="2">Whole worm</tissue>
    </source>
</reference>
<dbReference type="SMART" id="SM00228">
    <property type="entry name" value="PDZ"/>
    <property type="match status" value="1"/>
</dbReference>
<dbReference type="Gene3D" id="2.30.42.10">
    <property type="match status" value="1"/>
</dbReference>
<evidence type="ECO:0000313" key="2">
    <source>
        <dbReference type="EMBL" id="KAA0188730.1"/>
    </source>
</evidence>
<dbReference type="AlphaFoldDB" id="A0A8E0VEG7"/>
<dbReference type="SUPFAM" id="SSF50156">
    <property type="entry name" value="PDZ domain-like"/>
    <property type="match status" value="1"/>
</dbReference>
<name>A0A8E0VEG7_9TREM</name>
<keyword evidence="3" id="KW-1185">Reference proteome</keyword>
<dbReference type="InterPro" id="IPR001478">
    <property type="entry name" value="PDZ"/>
</dbReference>
<dbReference type="InterPro" id="IPR036034">
    <property type="entry name" value="PDZ_sf"/>
</dbReference>
<dbReference type="PROSITE" id="PS50106">
    <property type="entry name" value="PDZ"/>
    <property type="match status" value="1"/>
</dbReference>
<gene>
    <name evidence="2" type="ORF">FBUS_00402</name>
</gene>
<evidence type="ECO:0000259" key="1">
    <source>
        <dbReference type="PROSITE" id="PS50106"/>
    </source>
</evidence>
<proteinExistence type="predicted"/>
<sequence length="413" mass="46817">MDGKTEPYSWYTYYEPIVPITADCVLEWPDERNRNEFPVICPVHGILGRCTYCHTCPCEDGAKSAGKETSKSHSRRVTSVEDALRHIWCGENIPCLFKALNSGTPADSTENRRSMFNGAQLSLTPRGPVIVNSHSLKPLDERTKRKPNINISKLKLGPVYAYLRDLGLFNEYCMVFKSEIRKSPPEDVNFDQKFKEIIVYRKYHCTGLLVNIFPKTKCFVTEIDYSHFEIRPDLHYGDQILEFGHCVLQSELDDLSRHPQGHDVFRLRVRPCPFLKWLTLSVGSCPLVTDSAHHRSKRCGHRSHRDLGFSLNNGCVTAVAMNSPASEAGLKPDHFIVEVNGNFVANIKDHEKICLIRQAITDSCSRSVILGVIPVRIHRQLHVVDNLHYVSTNSGFNLDAWVKAEAFGLCYNA</sequence>
<dbReference type="OrthoDB" id="2157866at2759"/>
<dbReference type="Proteomes" id="UP000728185">
    <property type="component" value="Unassembled WGS sequence"/>
</dbReference>
<organism evidence="2 3">
    <name type="scientific">Fasciolopsis buskii</name>
    <dbReference type="NCBI Taxonomy" id="27845"/>
    <lineage>
        <taxon>Eukaryota</taxon>
        <taxon>Metazoa</taxon>
        <taxon>Spiralia</taxon>
        <taxon>Lophotrochozoa</taxon>
        <taxon>Platyhelminthes</taxon>
        <taxon>Trematoda</taxon>
        <taxon>Digenea</taxon>
        <taxon>Plagiorchiida</taxon>
        <taxon>Echinostomata</taxon>
        <taxon>Echinostomatoidea</taxon>
        <taxon>Fasciolidae</taxon>
        <taxon>Fasciolopsis</taxon>
    </lineage>
</organism>
<evidence type="ECO:0000313" key="3">
    <source>
        <dbReference type="Proteomes" id="UP000728185"/>
    </source>
</evidence>
<dbReference type="EMBL" id="LUCM01008245">
    <property type="protein sequence ID" value="KAA0188730.1"/>
    <property type="molecule type" value="Genomic_DNA"/>
</dbReference>
<accession>A0A8E0VEG7</accession>
<comment type="caution">
    <text evidence="2">The sequence shown here is derived from an EMBL/GenBank/DDBJ whole genome shotgun (WGS) entry which is preliminary data.</text>
</comment>